<dbReference type="EMBL" id="MW689258">
    <property type="protein sequence ID" value="QVW27725.1"/>
    <property type="molecule type" value="Genomic_DNA"/>
</dbReference>
<reference evidence="1" key="1">
    <citation type="submission" date="2021-03" db="EMBL/GenBank/DDBJ databases">
        <title>Complete genome sequence of Hafnia phage Pocis76.</title>
        <authorList>
            <person name="Dislers A."/>
            <person name="Zrelovs N."/>
            <person name="Kazaks A."/>
        </authorList>
    </citation>
    <scope>NUCLEOTIDE SEQUENCE</scope>
</reference>
<name>A0A8E7FMF6_9CAUD</name>
<evidence type="ECO:0000313" key="2">
    <source>
        <dbReference type="Proteomes" id="UP000678489"/>
    </source>
</evidence>
<protein>
    <submittedName>
        <fullName evidence="1">Terminase small subunit</fullName>
    </submittedName>
</protein>
<keyword evidence="2" id="KW-1185">Reference proteome</keyword>
<proteinExistence type="predicted"/>
<accession>A0A8E7FMF6</accession>
<sequence length="176" mass="20017">MTEKIDGRRAEQKPAVNFKQLYNKKYGDIATMNRNHNYTPEQVFELAIRYFTWAEENHIKATETAAFQGVVRESRIHKPRIFTINGFRLFCGFSSGTIDKWRKTDGFKDVMEFVDGVIYEQKFQLAANGIVNSSFIGKDLGIDNAPAVSVENNVTTVDNVSAEDVREAVIDILDKI</sequence>
<evidence type="ECO:0000313" key="1">
    <source>
        <dbReference type="EMBL" id="QVW27725.1"/>
    </source>
</evidence>
<organism evidence="1 2">
    <name type="scientific">Hafnia phage Pocis76</name>
    <dbReference type="NCBI Taxonomy" id="2831174"/>
    <lineage>
        <taxon>Viruses</taxon>
        <taxon>Duplodnaviria</taxon>
        <taxon>Heunggongvirae</taxon>
        <taxon>Uroviricota</taxon>
        <taxon>Caudoviricetes</taxon>
        <taxon>Drexlerviridae</taxon>
        <taxon>Tempevirinae</taxon>
        <taxon>Pocisvirus</taxon>
        <taxon>Pocisvirus pocis76</taxon>
    </lineage>
</organism>
<dbReference type="Proteomes" id="UP000678489">
    <property type="component" value="Segment"/>
</dbReference>
<dbReference type="Pfam" id="PF16677">
    <property type="entry name" value="GP3_package"/>
    <property type="match status" value="1"/>
</dbReference>
<dbReference type="InterPro" id="IPR032066">
    <property type="entry name" value="GP3_package"/>
</dbReference>